<evidence type="ECO:0000313" key="8">
    <source>
        <dbReference type="EMBL" id="SCL66240.1"/>
    </source>
</evidence>
<organism evidence="8 9">
    <name type="scientific">Micromonospora citrea</name>
    <dbReference type="NCBI Taxonomy" id="47855"/>
    <lineage>
        <taxon>Bacteria</taxon>
        <taxon>Bacillati</taxon>
        <taxon>Actinomycetota</taxon>
        <taxon>Actinomycetes</taxon>
        <taxon>Micromonosporales</taxon>
        <taxon>Micromonosporaceae</taxon>
        <taxon>Micromonospora</taxon>
    </lineage>
</organism>
<keyword evidence="4" id="KW-0443">Lipid metabolism</keyword>
<feature type="region of interest" description="Disordered" evidence="6">
    <location>
        <begin position="275"/>
        <end position="302"/>
    </location>
</feature>
<sequence length="302" mass="31128">MSAAPLWLPASGCGPACLPVAGEVPSVPVLRRAGRLLAVLGMLGAGALLAPLLPVLPAGERAAAVRGWARGTLRALGVRLAVRGRAPRRAALLAANHASWLDVLALLAVAPARMVAKREVRSWPLVGLLAAAAGTVLVDRSRPRDLPATVARVAAALRAGRPVAVFPEGTTWCGAADAPGCRPRRGFRPALFQAAVDAGAPVVPVRIGYRCAATGAATTAAAFVGDDDLLRSLTRVLAARGLEVRVAVSAALYPARDADRRLLARAAESAVHLVPPPARPAETRRPARPRRPGRVRGLGLAA</sequence>
<evidence type="ECO:0000256" key="1">
    <source>
        <dbReference type="ARBA" id="ARBA00005189"/>
    </source>
</evidence>
<reference evidence="9" key="1">
    <citation type="submission" date="2016-06" db="EMBL/GenBank/DDBJ databases">
        <authorList>
            <person name="Varghese N."/>
            <person name="Submissions Spin"/>
        </authorList>
    </citation>
    <scope>NUCLEOTIDE SEQUENCE [LARGE SCALE GENOMIC DNA]</scope>
    <source>
        <strain evidence="9">DSM 43903</strain>
    </source>
</reference>
<evidence type="ECO:0000256" key="3">
    <source>
        <dbReference type="ARBA" id="ARBA00022679"/>
    </source>
</evidence>
<gene>
    <name evidence="8" type="ORF">GA0070606_4284</name>
</gene>
<keyword evidence="3 8" id="KW-0808">Transferase</keyword>
<dbReference type="AlphaFoldDB" id="A0A1C6VJZ4"/>
<protein>
    <submittedName>
        <fullName evidence="8">1-acyl-sn-glycerol-3-phosphate acyltransferases</fullName>
    </submittedName>
</protein>
<name>A0A1C6VJZ4_9ACTN</name>
<evidence type="ECO:0000256" key="2">
    <source>
        <dbReference type="ARBA" id="ARBA00022516"/>
    </source>
</evidence>
<evidence type="ECO:0000256" key="4">
    <source>
        <dbReference type="ARBA" id="ARBA00023098"/>
    </source>
</evidence>
<dbReference type="PANTHER" id="PTHR10434:SF64">
    <property type="entry name" value="1-ACYL-SN-GLYCEROL-3-PHOSPHATE ACYLTRANSFERASE-RELATED"/>
    <property type="match status" value="1"/>
</dbReference>
<keyword evidence="2" id="KW-0444">Lipid biosynthesis</keyword>
<keyword evidence="9" id="KW-1185">Reference proteome</keyword>
<proteinExistence type="predicted"/>
<accession>A0A1C6VJZ4</accession>
<dbReference type="Pfam" id="PF01553">
    <property type="entry name" value="Acyltransferase"/>
    <property type="match status" value="1"/>
</dbReference>
<feature type="domain" description="Phospholipid/glycerol acyltransferase" evidence="7">
    <location>
        <begin position="91"/>
        <end position="210"/>
    </location>
</feature>
<evidence type="ECO:0000259" key="7">
    <source>
        <dbReference type="SMART" id="SM00563"/>
    </source>
</evidence>
<evidence type="ECO:0000256" key="5">
    <source>
        <dbReference type="ARBA" id="ARBA00023315"/>
    </source>
</evidence>
<evidence type="ECO:0000313" key="9">
    <source>
        <dbReference type="Proteomes" id="UP000199001"/>
    </source>
</evidence>
<dbReference type="InterPro" id="IPR002123">
    <property type="entry name" value="Plipid/glycerol_acylTrfase"/>
</dbReference>
<comment type="pathway">
    <text evidence="1">Lipid metabolism.</text>
</comment>
<evidence type="ECO:0000256" key="6">
    <source>
        <dbReference type="SAM" id="MobiDB-lite"/>
    </source>
</evidence>
<dbReference type="SUPFAM" id="SSF69593">
    <property type="entry name" value="Glycerol-3-phosphate (1)-acyltransferase"/>
    <property type="match status" value="1"/>
</dbReference>
<dbReference type="CDD" id="cd07989">
    <property type="entry name" value="LPLAT_AGPAT-like"/>
    <property type="match status" value="1"/>
</dbReference>
<dbReference type="GO" id="GO:0003841">
    <property type="term" value="F:1-acylglycerol-3-phosphate O-acyltransferase activity"/>
    <property type="evidence" value="ECO:0007669"/>
    <property type="project" value="TreeGrafter"/>
</dbReference>
<dbReference type="SMART" id="SM00563">
    <property type="entry name" value="PlsC"/>
    <property type="match status" value="1"/>
</dbReference>
<dbReference type="PANTHER" id="PTHR10434">
    <property type="entry name" value="1-ACYL-SN-GLYCEROL-3-PHOSPHATE ACYLTRANSFERASE"/>
    <property type="match status" value="1"/>
</dbReference>
<dbReference type="EMBL" id="FMHZ01000002">
    <property type="protein sequence ID" value="SCL66240.1"/>
    <property type="molecule type" value="Genomic_DNA"/>
</dbReference>
<keyword evidence="5 8" id="KW-0012">Acyltransferase</keyword>
<dbReference type="Proteomes" id="UP000199001">
    <property type="component" value="Unassembled WGS sequence"/>
</dbReference>
<dbReference type="GO" id="GO:0006654">
    <property type="term" value="P:phosphatidic acid biosynthetic process"/>
    <property type="evidence" value="ECO:0007669"/>
    <property type="project" value="TreeGrafter"/>
</dbReference>
<dbReference type="STRING" id="47855.GA0070606_4284"/>